<evidence type="ECO:0000313" key="1">
    <source>
        <dbReference type="EMBL" id="PIS06987.1"/>
    </source>
</evidence>
<protein>
    <submittedName>
        <fullName evidence="1">Uncharacterized protein</fullName>
    </submittedName>
</protein>
<sequence>MSQTTYQQAIDYVQQLRQSLIANNAVRYLLPQEITALEQLPYAPEQTVHLFNRTQAIELLMRAQIGLTLEWHARAAGMQK</sequence>
<evidence type="ECO:0000313" key="2">
    <source>
        <dbReference type="Proteomes" id="UP000231162"/>
    </source>
</evidence>
<name>A0A2M6R915_9BACT</name>
<organism evidence="1 2">
    <name type="scientific">Candidatus Berkelbacteria bacterium CG10_big_fil_rev_8_21_14_0_10_43_14</name>
    <dbReference type="NCBI Taxonomy" id="1974515"/>
    <lineage>
        <taxon>Bacteria</taxon>
        <taxon>Candidatus Berkelbacteria</taxon>
    </lineage>
</organism>
<comment type="caution">
    <text evidence="1">The sequence shown here is derived from an EMBL/GenBank/DDBJ whole genome shotgun (WGS) entry which is preliminary data.</text>
</comment>
<dbReference type="AlphaFoldDB" id="A0A2M6R915"/>
<gene>
    <name evidence="1" type="ORF">COT79_01500</name>
</gene>
<reference evidence="2" key="1">
    <citation type="submission" date="2017-09" db="EMBL/GenBank/DDBJ databases">
        <title>Depth-based differentiation of microbial function through sediment-hosted aquifers and enrichment of novel symbionts in the deep terrestrial subsurface.</title>
        <authorList>
            <person name="Probst A.J."/>
            <person name="Ladd B."/>
            <person name="Jarett J.K."/>
            <person name="Geller-Mcgrath D.E."/>
            <person name="Sieber C.M.K."/>
            <person name="Emerson J.B."/>
            <person name="Anantharaman K."/>
            <person name="Thomas B.C."/>
            <person name="Malmstrom R."/>
            <person name="Stieglmeier M."/>
            <person name="Klingl A."/>
            <person name="Woyke T."/>
            <person name="Ryan C.M."/>
            <person name="Banfield J.F."/>
        </authorList>
    </citation>
    <scope>NUCLEOTIDE SEQUENCE [LARGE SCALE GENOMIC DNA]</scope>
</reference>
<accession>A0A2M6R915</accession>
<dbReference type="Proteomes" id="UP000231162">
    <property type="component" value="Unassembled WGS sequence"/>
</dbReference>
<proteinExistence type="predicted"/>
<dbReference type="EMBL" id="PEZX01000023">
    <property type="protein sequence ID" value="PIS06987.1"/>
    <property type="molecule type" value="Genomic_DNA"/>
</dbReference>